<dbReference type="InterPro" id="IPR014721">
    <property type="entry name" value="Ribsml_uS5_D2-typ_fold_subgr"/>
</dbReference>
<dbReference type="CDD" id="cd03713">
    <property type="entry name" value="EFG_mtEFG_C"/>
    <property type="match status" value="1"/>
</dbReference>
<keyword evidence="6 7" id="KW-0342">GTP-binding</keyword>
<keyword evidence="10" id="KW-1185">Reference proteome</keyword>
<feature type="binding site" evidence="7">
    <location>
        <begin position="17"/>
        <end position="24"/>
    </location>
    <ligand>
        <name>GTP</name>
        <dbReference type="ChEBI" id="CHEBI:37565"/>
    </ligand>
</feature>
<dbReference type="FunFam" id="3.30.70.240:FF:000001">
    <property type="entry name" value="Elongation factor G"/>
    <property type="match status" value="1"/>
</dbReference>
<dbReference type="GO" id="GO:0005525">
    <property type="term" value="F:GTP binding"/>
    <property type="evidence" value="ECO:0007669"/>
    <property type="project" value="UniProtKB-UniRule"/>
</dbReference>
<dbReference type="FunFam" id="3.30.230.10:FF:000003">
    <property type="entry name" value="Elongation factor G"/>
    <property type="match status" value="1"/>
</dbReference>
<dbReference type="InterPro" id="IPR035649">
    <property type="entry name" value="EFG_V"/>
</dbReference>
<dbReference type="InterPro" id="IPR020568">
    <property type="entry name" value="Ribosomal_Su5_D2-typ_SF"/>
</dbReference>
<gene>
    <name evidence="7 9" type="primary">fusA</name>
    <name evidence="9" type="ORF">Ami103574_13440</name>
</gene>
<dbReference type="GO" id="GO:0005737">
    <property type="term" value="C:cytoplasm"/>
    <property type="evidence" value="ECO:0007669"/>
    <property type="project" value="UniProtKB-SubCell"/>
</dbReference>
<dbReference type="RefSeq" id="WP_163067471.1">
    <property type="nucleotide sequence ID" value="NZ_CP048649.1"/>
</dbReference>
<dbReference type="Pfam" id="PF22042">
    <property type="entry name" value="EF-G_D2"/>
    <property type="match status" value="1"/>
</dbReference>
<dbReference type="GO" id="GO:0032790">
    <property type="term" value="P:ribosome disassembly"/>
    <property type="evidence" value="ECO:0007669"/>
    <property type="project" value="TreeGrafter"/>
</dbReference>
<dbReference type="InterPro" id="IPR000640">
    <property type="entry name" value="EFG_V-like"/>
</dbReference>
<dbReference type="PANTHER" id="PTHR43261:SF1">
    <property type="entry name" value="RIBOSOME-RELEASING FACTOR 2, MITOCHONDRIAL"/>
    <property type="match status" value="1"/>
</dbReference>
<keyword evidence="5 7" id="KW-0648">Protein biosynthesis</keyword>
<sequence length="687" mass="76417">MPRAFTLEKTRNIGIMAHIDAGKTTTTERILFYTGKTHKIGETHEGGATMDWMEQEQERGITITSAATTAQWKGHRINIIDTPGHVDFTVEVERSLRVLDGAVTVLCAKGGVEPQSETVWRQADKYGVPRMIFINKMDILGANFLRVVDMVKDRLKANAVPIQLPIGVEDSFIGIIDLVEMKAEIYKDDLGKEFDITDIPADMLEQANEWREKMIEAVAECDEELTMKFLEGEELTKQEIKDTIRKATIEGLMIPVTCGSAYRNKGVQMMLDAVIDYMPSPVDIPPIKGIIPETEEEAERPADDKAPFSALAFKIMADPFVGKLAFFRVYSGTVTSGSYVYNSTKGKKERIGRILQMHANKREEIDQVYSGDIAAAVGFKDTTTGDTICDEKHEIILESMEFPDPVIEIAIEPKTKAGQEKMGIALAKLAEEDPTFKTYTNTETGQTIIAGMGELHLEIIVDRLLREFKVEANVGKPQVSYKETITQLADIDHKYAKQSGGRGQYGHVKIRVYPRQPGEGFEFKNAIVGGSIPREYIPKIEEGVKEAMQTGPLAGYNVVDVGVELYDGSYHEVDSSEMAFKIAASMAFREGCKKAKPVLLEPIFKVEVTVPEDYMGDVIGDISSRRGRIEGSDMNNGAVAVRGFVPLSEMFGYATDLRSKTQGRGVYVMQMDHFEKLPDSLIEKINK</sequence>
<dbReference type="SUPFAM" id="SSF54211">
    <property type="entry name" value="Ribosomal protein S5 domain 2-like"/>
    <property type="match status" value="1"/>
</dbReference>
<dbReference type="Pfam" id="PF00009">
    <property type="entry name" value="GTP_EFTU"/>
    <property type="match status" value="1"/>
</dbReference>
<dbReference type="CDD" id="cd01434">
    <property type="entry name" value="EFG_mtEFG1_IV"/>
    <property type="match status" value="1"/>
</dbReference>
<dbReference type="InterPro" id="IPR053905">
    <property type="entry name" value="EF-G-like_DII"/>
</dbReference>
<keyword evidence="4 7" id="KW-0251">Elongation factor</keyword>
<dbReference type="InterPro" id="IPR027417">
    <property type="entry name" value="P-loop_NTPase"/>
</dbReference>
<dbReference type="FunFam" id="2.40.30.10:FF:000006">
    <property type="entry name" value="Elongation factor G"/>
    <property type="match status" value="1"/>
</dbReference>
<evidence type="ECO:0000259" key="8">
    <source>
        <dbReference type="PROSITE" id="PS51722"/>
    </source>
</evidence>
<dbReference type="PROSITE" id="PS00301">
    <property type="entry name" value="G_TR_1"/>
    <property type="match status" value="1"/>
</dbReference>
<dbReference type="Pfam" id="PF14492">
    <property type="entry name" value="EFG_III"/>
    <property type="match status" value="1"/>
</dbReference>
<feature type="binding site" evidence="7">
    <location>
        <begin position="81"/>
        <end position="85"/>
    </location>
    <ligand>
        <name>GTP</name>
        <dbReference type="ChEBI" id="CHEBI:37565"/>
    </ligand>
</feature>
<evidence type="ECO:0000256" key="3">
    <source>
        <dbReference type="ARBA" id="ARBA00022741"/>
    </source>
</evidence>
<comment type="similarity">
    <text evidence="1 7">Belongs to the TRAFAC class translation factor GTPase superfamily. Classic translation factor GTPase family. EF-G/EF-2 subfamily.</text>
</comment>
<evidence type="ECO:0000256" key="7">
    <source>
        <dbReference type="HAMAP-Rule" id="MF_00054"/>
    </source>
</evidence>
<comment type="function">
    <text evidence="7">Catalyzes the GTP-dependent ribosomal translocation step during translation elongation. During this step, the ribosome changes from the pre-translocational (PRE) to the post-translocational (POST) state as the newly formed A-site-bound peptidyl-tRNA and P-site-bound deacylated tRNA move to the P and E sites, respectively. Catalyzes the coordinated movement of the two tRNA molecules, the mRNA and conformational changes in the ribosome.</text>
</comment>
<dbReference type="Gene3D" id="3.30.70.240">
    <property type="match status" value="1"/>
</dbReference>
<evidence type="ECO:0000256" key="6">
    <source>
        <dbReference type="ARBA" id="ARBA00023134"/>
    </source>
</evidence>
<evidence type="ECO:0000313" key="10">
    <source>
        <dbReference type="Proteomes" id="UP000466848"/>
    </source>
</evidence>
<dbReference type="HAMAP" id="MF_00054_B">
    <property type="entry name" value="EF_G_EF_2_B"/>
    <property type="match status" value="1"/>
</dbReference>
<dbReference type="NCBIfam" id="TIGR00231">
    <property type="entry name" value="small_GTP"/>
    <property type="match status" value="1"/>
</dbReference>
<dbReference type="GO" id="GO:0003746">
    <property type="term" value="F:translation elongation factor activity"/>
    <property type="evidence" value="ECO:0007669"/>
    <property type="project" value="UniProtKB-UniRule"/>
</dbReference>
<dbReference type="InterPro" id="IPR031157">
    <property type="entry name" value="G_TR_CS"/>
</dbReference>
<dbReference type="SMART" id="SM00838">
    <property type="entry name" value="EFG_C"/>
    <property type="match status" value="1"/>
</dbReference>
<accession>A0A858BXR9</accession>
<proteinExistence type="inferred from homology"/>
<feature type="domain" description="Tr-type G" evidence="8">
    <location>
        <begin position="8"/>
        <end position="282"/>
    </location>
</feature>
<comment type="subcellular location">
    <subcellularLocation>
        <location evidence="7">Cytoplasm</location>
    </subcellularLocation>
</comment>
<dbReference type="Pfam" id="PF00679">
    <property type="entry name" value="EFG_C"/>
    <property type="match status" value="1"/>
</dbReference>
<dbReference type="PRINTS" id="PR00315">
    <property type="entry name" value="ELONGATNFCT"/>
</dbReference>
<dbReference type="PANTHER" id="PTHR43261">
    <property type="entry name" value="TRANSLATION ELONGATION FACTOR G-RELATED"/>
    <property type="match status" value="1"/>
</dbReference>
<dbReference type="FunFam" id="3.40.50.300:FF:000029">
    <property type="entry name" value="Elongation factor G"/>
    <property type="match status" value="1"/>
</dbReference>
<dbReference type="FunFam" id="3.30.70.870:FF:000001">
    <property type="entry name" value="Elongation factor G"/>
    <property type="match status" value="1"/>
</dbReference>
<dbReference type="Gene3D" id="3.40.50.300">
    <property type="entry name" value="P-loop containing nucleotide triphosphate hydrolases"/>
    <property type="match status" value="1"/>
</dbReference>
<dbReference type="NCBIfam" id="NF009381">
    <property type="entry name" value="PRK12740.1-5"/>
    <property type="match status" value="1"/>
</dbReference>
<evidence type="ECO:0000256" key="5">
    <source>
        <dbReference type="ARBA" id="ARBA00022917"/>
    </source>
</evidence>
<evidence type="ECO:0000256" key="4">
    <source>
        <dbReference type="ARBA" id="ARBA00022768"/>
    </source>
</evidence>
<dbReference type="Proteomes" id="UP000466848">
    <property type="component" value="Chromosome"/>
</dbReference>
<dbReference type="KEGG" id="abut:Ami103574_13440"/>
<dbReference type="GO" id="GO:0003924">
    <property type="term" value="F:GTPase activity"/>
    <property type="evidence" value="ECO:0007669"/>
    <property type="project" value="InterPro"/>
</dbReference>
<dbReference type="CDD" id="cd04088">
    <property type="entry name" value="EFG_mtEFG_II"/>
    <property type="match status" value="1"/>
</dbReference>
<dbReference type="InterPro" id="IPR035647">
    <property type="entry name" value="EFG_III/V"/>
</dbReference>
<keyword evidence="3 7" id="KW-0547">Nucleotide-binding</keyword>
<dbReference type="InterPro" id="IPR005225">
    <property type="entry name" value="Small_GTP-bd"/>
</dbReference>
<dbReference type="NCBIfam" id="TIGR00484">
    <property type="entry name" value="EF-G"/>
    <property type="match status" value="1"/>
</dbReference>
<dbReference type="CDD" id="cd01886">
    <property type="entry name" value="EF-G"/>
    <property type="match status" value="1"/>
</dbReference>
<dbReference type="InterPro" id="IPR000795">
    <property type="entry name" value="T_Tr_GTP-bd_dom"/>
</dbReference>
<dbReference type="InterPro" id="IPR004540">
    <property type="entry name" value="Transl_elong_EFG/EF2"/>
</dbReference>
<evidence type="ECO:0000256" key="1">
    <source>
        <dbReference type="ARBA" id="ARBA00005870"/>
    </source>
</evidence>
<evidence type="ECO:0000256" key="2">
    <source>
        <dbReference type="ARBA" id="ARBA00017872"/>
    </source>
</evidence>
<dbReference type="EMBL" id="CP048649">
    <property type="protein sequence ID" value="QIB70232.1"/>
    <property type="molecule type" value="Genomic_DNA"/>
</dbReference>
<dbReference type="InterPro" id="IPR041095">
    <property type="entry name" value="EFG_II"/>
</dbReference>
<dbReference type="Gene3D" id="2.40.30.10">
    <property type="entry name" value="Translation factors"/>
    <property type="match status" value="1"/>
</dbReference>
<name>A0A858BXR9_9FIRM</name>
<reference evidence="9 10" key="1">
    <citation type="submission" date="2020-02" db="EMBL/GenBank/DDBJ databases">
        <authorList>
            <person name="Kim Y.B."/>
            <person name="Roh S.W."/>
        </authorList>
    </citation>
    <scope>NUCLEOTIDE SEQUENCE [LARGE SCALE GENOMIC DNA]</scope>
    <source>
        <strain evidence="9 10">DSM 103574</strain>
    </source>
</reference>
<dbReference type="SMART" id="SM00889">
    <property type="entry name" value="EFG_IV"/>
    <property type="match status" value="1"/>
</dbReference>
<dbReference type="Pfam" id="PF03764">
    <property type="entry name" value="EFG_IV"/>
    <property type="match status" value="1"/>
</dbReference>
<dbReference type="AlphaFoldDB" id="A0A858BXR9"/>
<keyword evidence="7" id="KW-0963">Cytoplasm</keyword>
<dbReference type="InterPro" id="IPR009000">
    <property type="entry name" value="Transl_B-barrel_sf"/>
</dbReference>
<dbReference type="InterPro" id="IPR047872">
    <property type="entry name" value="EFG_IV"/>
</dbReference>
<dbReference type="PROSITE" id="PS51722">
    <property type="entry name" value="G_TR_2"/>
    <property type="match status" value="1"/>
</dbReference>
<dbReference type="InterPro" id="IPR005517">
    <property type="entry name" value="Transl_elong_EFG/EF2_IV"/>
</dbReference>
<dbReference type="NCBIfam" id="NF009379">
    <property type="entry name" value="PRK12740.1-3"/>
    <property type="match status" value="1"/>
</dbReference>
<dbReference type="NCBIfam" id="NF009891">
    <property type="entry name" value="PRK13351.1-1"/>
    <property type="match status" value="1"/>
</dbReference>
<dbReference type="Gene3D" id="3.30.230.10">
    <property type="match status" value="1"/>
</dbReference>
<dbReference type="SUPFAM" id="SSF52540">
    <property type="entry name" value="P-loop containing nucleoside triphosphate hydrolases"/>
    <property type="match status" value="1"/>
</dbReference>
<feature type="binding site" evidence="7">
    <location>
        <begin position="135"/>
        <end position="138"/>
    </location>
    <ligand>
        <name>GTP</name>
        <dbReference type="ChEBI" id="CHEBI:37565"/>
    </ligand>
</feature>
<dbReference type="Gene3D" id="3.30.70.870">
    <property type="entry name" value="Elongation Factor G (Translational Gtpase), domain 3"/>
    <property type="match status" value="1"/>
</dbReference>
<evidence type="ECO:0000313" key="9">
    <source>
        <dbReference type="EMBL" id="QIB70232.1"/>
    </source>
</evidence>
<dbReference type="CDD" id="cd16262">
    <property type="entry name" value="EFG_III"/>
    <property type="match status" value="1"/>
</dbReference>
<dbReference type="SUPFAM" id="SSF50447">
    <property type="entry name" value="Translation proteins"/>
    <property type="match status" value="1"/>
</dbReference>
<dbReference type="SUPFAM" id="SSF54980">
    <property type="entry name" value="EF-G C-terminal domain-like"/>
    <property type="match status" value="2"/>
</dbReference>
<protein>
    <recommendedName>
        <fullName evidence="2 7">Elongation factor G</fullName>
        <shortName evidence="7">EF-G</shortName>
    </recommendedName>
</protein>
<dbReference type="InterPro" id="IPR009022">
    <property type="entry name" value="EFG_III"/>
</dbReference>
<organism evidence="9 10">
    <name type="scientific">Aminipila butyrica</name>
    <dbReference type="NCBI Taxonomy" id="433296"/>
    <lineage>
        <taxon>Bacteria</taxon>
        <taxon>Bacillati</taxon>
        <taxon>Bacillota</taxon>
        <taxon>Clostridia</taxon>
        <taxon>Peptostreptococcales</taxon>
        <taxon>Anaerovoracaceae</taxon>
        <taxon>Aminipila</taxon>
    </lineage>
</organism>